<reference evidence="7" key="2">
    <citation type="journal article" date="2021" name="PeerJ">
        <title>Extensive microbial diversity within the chicken gut microbiome revealed by metagenomics and culture.</title>
        <authorList>
            <person name="Gilroy R."/>
            <person name="Ravi A."/>
            <person name="Getino M."/>
            <person name="Pursley I."/>
            <person name="Horton D.L."/>
            <person name="Alikhan N.F."/>
            <person name="Baker D."/>
            <person name="Gharbi K."/>
            <person name="Hall N."/>
            <person name="Watson M."/>
            <person name="Adriaenssens E.M."/>
            <person name="Foster-Nyarko E."/>
            <person name="Jarju S."/>
            <person name="Secka A."/>
            <person name="Antonio M."/>
            <person name="Oren A."/>
            <person name="Chaudhuri R.R."/>
            <person name="La Ragione R."/>
            <person name="Hildebrand F."/>
            <person name="Pallen M.J."/>
        </authorList>
    </citation>
    <scope>NUCLEOTIDE SEQUENCE</scope>
    <source>
        <strain evidence="7">ChiSjej1B19-3389</strain>
    </source>
</reference>
<comment type="caution">
    <text evidence="7">The sequence shown here is derived from an EMBL/GenBank/DDBJ whole genome shotgun (WGS) entry which is preliminary data.</text>
</comment>
<gene>
    <name evidence="7" type="ORF">IAD32_01675</name>
</gene>
<dbReference type="AlphaFoldDB" id="A0A9D0ZGG5"/>
<organism evidence="7 8">
    <name type="scientific">Candidatus Scatavimonas merdigallinarum</name>
    <dbReference type="NCBI Taxonomy" id="2840914"/>
    <lineage>
        <taxon>Bacteria</taxon>
        <taxon>Bacillati</taxon>
        <taxon>Bacillota</taxon>
        <taxon>Clostridia</taxon>
        <taxon>Eubacteriales</taxon>
        <taxon>Oscillospiraceae</taxon>
        <taxon>Oscillospiraceae incertae sedis</taxon>
        <taxon>Candidatus Scatavimonas</taxon>
    </lineage>
</organism>
<dbReference type="PANTHER" id="PTHR30250">
    <property type="entry name" value="PST FAMILY PREDICTED COLANIC ACID TRANSPORTER"/>
    <property type="match status" value="1"/>
</dbReference>
<feature type="transmembrane region" description="Helical" evidence="6">
    <location>
        <begin position="340"/>
        <end position="361"/>
    </location>
</feature>
<name>A0A9D0ZGG5_9FIRM</name>
<dbReference type="EMBL" id="DVFW01000012">
    <property type="protein sequence ID" value="HIQ79978.1"/>
    <property type="molecule type" value="Genomic_DNA"/>
</dbReference>
<evidence type="ECO:0000256" key="4">
    <source>
        <dbReference type="ARBA" id="ARBA00022989"/>
    </source>
</evidence>
<dbReference type="Pfam" id="PF13440">
    <property type="entry name" value="Polysacc_synt_3"/>
    <property type="match status" value="1"/>
</dbReference>
<feature type="transmembrane region" description="Helical" evidence="6">
    <location>
        <begin position="86"/>
        <end position="111"/>
    </location>
</feature>
<feature type="transmembrane region" description="Helical" evidence="6">
    <location>
        <begin position="46"/>
        <end position="65"/>
    </location>
</feature>
<dbReference type="PANTHER" id="PTHR30250:SF28">
    <property type="entry name" value="POLYSACCHARIDE BIOSYNTHESIS PROTEIN"/>
    <property type="match status" value="1"/>
</dbReference>
<feature type="transmembrane region" description="Helical" evidence="6">
    <location>
        <begin position="159"/>
        <end position="177"/>
    </location>
</feature>
<evidence type="ECO:0000313" key="8">
    <source>
        <dbReference type="Proteomes" id="UP000886787"/>
    </source>
</evidence>
<dbReference type="GO" id="GO:0005886">
    <property type="term" value="C:plasma membrane"/>
    <property type="evidence" value="ECO:0007669"/>
    <property type="project" value="UniProtKB-SubCell"/>
</dbReference>
<accession>A0A9D0ZGG5</accession>
<keyword evidence="4 6" id="KW-1133">Transmembrane helix</keyword>
<feature type="transmembrane region" description="Helical" evidence="6">
    <location>
        <begin position="430"/>
        <end position="450"/>
    </location>
</feature>
<proteinExistence type="predicted"/>
<reference evidence="7" key="1">
    <citation type="submission" date="2020-10" db="EMBL/GenBank/DDBJ databases">
        <authorList>
            <person name="Gilroy R."/>
        </authorList>
    </citation>
    <scope>NUCLEOTIDE SEQUENCE</scope>
    <source>
        <strain evidence="7">ChiSjej1B19-3389</strain>
    </source>
</reference>
<evidence type="ECO:0000256" key="2">
    <source>
        <dbReference type="ARBA" id="ARBA00022475"/>
    </source>
</evidence>
<dbReference type="InterPro" id="IPR050833">
    <property type="entry name" value="Poly_Biosynth_Transport"/>
</dbReference>
<evidence type="ECO:0000256" key="5">
    <source>
        <dbReference type="ARBA" id="ARBA00023136"/>
    </source>
</evidence>
<protein>
    <submittedName>
        <fullName evidence="7">Oligosaccharide flippase family protein</fullName>
    </submittedName>
</protein>
<feature type="transmembrane region" description="Helical" evidence="6">
    <location>
        <begin position="368"/>
        <end position="389"/>
    </location>
</feature>
<feature type="transmembrane region" description="Helical" evidence="6">
    <location>
        <begin position="263"/>
        <end position="280"/>
    </location>
</feature>
<feature type="transmembrane region" description="Helical" evidence="6">
    <location>
        <begin position="307"/>
        <end position="328"/>
    </location>
</feature>
<keyword evidence="5 6" id="KW-0472">Membrane</keyword>
<keyword evidence="2" id="KW-1003">Cell membrane</keyword>
<dbReference type="Proteomes" id="UP000886787">
    <property type="component" value="Unassembled WGS sequence"/>
</dbReference>
<feature type="transmembrane region" description="Helical" evidence="6">
    <location>
        <begin position="20"/>
        <end position="40"/>
    </location>
</feature>
<evidence type="ECO:0000256" key="6">
    <source>
        <dbReference type="SAM" id="Phobius"/>
    </source>
</evidence>
<evidence type="ECO:0000256" key="1">
    <source>
        <dbReference type="ARBA" id="ARBA00004651"/>
    </source>
</evidence>
<feature type="transmembrane region" description="Helical" evidence="6">
    <location>
        <begin position="395"/>
        <end position="418"/>
    </location>
</feature>
<keyword evidence="3 6" id="KW-0812">Transmembrane</keyword>
<feature type="transmembrane region" description="Helical" evidence="6">
    <location>
        <begin position="183"/>
        <end position="201"/>
    </location>
</feature>
<evidence type="ECO:0000313" key="7">
    <source>
        <dbReference type="EMBL" id="HIQ79978.1"/>
    </source>
</evidence>
<comment type="subcellular location">
    <subcellularLocation>
        <location evidence="1">Cell membrane</location>
        <topology evidence="1">Multi-pass membrane protein</topology>
    </subcellularLocation>
</comment>
<evidence type="ECO:0000256" key="3">
    <source>
        <dbReference type="ARBA" id="ARBA00022692"/>
    </source>
</evidence>
<feature type="transmembrane region" description="Helical" evidence="6">
    <location>
        <begin position="117"/>
        <end position="138"/>
    </location>
</feature>
<sequence length="456" mass="51344">MRIDQIKKKLQGSSGLKNVFRISSGTLIGQAVSFITLPVFTRLYGAEVIGVWAILNTIATVINAFSDAGLIRSIMMEDTEEGMLQVYRVISTIGLSVSIISGAVIFGYYTLFPSDDMIVSPWFLGVFILVAVFTLQQTQVCYSWLNRMSEYKVLMKNPIINNASFGVVGILLGVLGFKEYGYFIGWIIGQLLTLIHMKRFLPKKMFLFRFKAYKDVFKEKKRFVLYQMPTNIITVFKDQLPVMLIRAFFGTTVLGYYSITVRVLQIPITLLANAIGRVFYQTTTDMKRRGEQLGAFVYKTLTGVMKVAAVPIILLMSVGDVVLTFFLGEQWLEAGSMLRILALQCFFMFLMTTMQGITITIDKQQYSMLSFVALSCAVALSLAAGKFLFDHLNVGLVLLVVTFVIINIIYFCAILKVLNISRKKYLMHVLAYMGTILAGSELIRAVLYFFHMVPGF</sequence>